<dbReference type="Pfam" id="PF15459">
    <property type="entry name" value="RRP14"/>
    <property type="match status" value="1"/>
</dbReference>
<dbReference type="OrthoDB" id="444809at2759"/>
<dbReference type="GO" id="GO:0003677">
    <property type="term" value="F:DNA binding"/>
    <property type="evidence" value="ECO:0007669"/>
    <property type="project" value="TreeGrafter"/>
</dbReference>
<dbReference type="AlphaFoldDB" id="A0A8H7RWH4"/>
<feature type="compositionally biased region" description="Basic and acidic residues" evidence="5">
    <location>
        <begin position="58"/>
        <end position="68"/>
    </location>
</feature>
<feature type="compositionally biased region" description="Basic and acidic residues" evidence="5">
    <location>
        <begin position="79"/>
        <end position="89"/>
    </location>
</feature>
<evidence type="ECO:0008006" key="10">
    <source>
        <dbReference type="Google" id="ProtNLM"/>
    </source>
</evidence>
<evidence type="ECO:0000256" key="4">
    <source>
        <dbReference type="SAM" id="Coils"/>
    </source>
</evidence>
<keyword evidence="4" id="KW-0175">Coiled coil</keyword>
<evidence type="ECO:0000256" key="3">
    <source>
        <dbReference type="ARBA" id="ARBA00023242"/>
    </source>
</evidence>
<dbReference type="PANTHER" id="PTHR14369">
    <property type="entry name" value="SURFEIT LOCUS PROTEIN 6"/>
    <property type="match status" value="1"/>
</dbReference>
<dbReference type="Proteomes" id="UP000646827">
    <property type="component" value="Unassembled WGS sequence"/>
</dbReference>
<dbReference type="GO" id="GO:0005730">
    <property type="term" value="C:nucleolus"/>
    <property type="evidence" value="ECO:0007669"/>
    <property type="project" value="TreeGrafter"/>
</dbReference>
<feature type="compositionally biased region" description="Acidic residues" evidence="5">
    <location>
        <begin position="90"/>
        <end position="121"/>
    </location>
</feature>
<proteinExistence type="inferred from homology"/>
<dbReference type="GO" id="GO:0042274">
    <property type="term" value="P:ribosomal small subunit biogenesis"/>
    <property type="evidence" value="ECO:0007669"/>
    <property type="project" value="TreeGrafter"/>
</dbReference>
<name>A0A8H7RWH4_9FUNG</name>
<dbReference type="InterPro" id="IPR007019">
    <property type="entry name" value="SURF6"/>
</dbReference>
<evidence type="ECO:0000256" key="1">
    <source>
        <dbReference type="ARBA" id="ARBA00004123"/>
    </source>
</evidence>
<feature type="compositionally biased region" description="Basic residues" evidence="5">
    <location>
        <begin position="356"/>
        <end position="383"/>
    </location>
</feature>
<feature type="region of interest" description="Disordered" evidence="5">
    <location>
        <begin position="29"/>
        <end position="234"/>
    </location>
</feature>
<keyword evidence="9" id="KW-1185">Reference proteome</keyword>
<dbReference type="GO" id="GO:0042273">
    <property type="term" value="P:ribosomal large subunit biogenesis"/>
    <property type="evidence" value="ECO:0007669"/>
    <property type="project" value="TreeGrafter"/>
</dbReference>
<feature type="domain" description="Ribosomal RNA-processing protein 14/surfeit locus protein 6 C-terminal" evidence="6">
    <location>
        <begin position="187"/>
        <end position="364"/>
    </location>
</feature>
<comment type="subcellular location">
    <subcellularLocation>
        <location evidence="1">Nucleus</location>
    </subcellularLocation>
</comment>
<feature type="domain" description="Ribosomal RNA-processing protein 14 N-terminal" evidence="7">
    <location>
        <begin position="3"/>
        <end position="63"/>
    </location>
</feature>
<dbReference type="Pfam" id="PF04935">
    <property type="entry name" value="SURF6"/>
    <property type="match status" value="1"/>
</dbReference>
<evidence type="ECO:0000256" key="2">
    <source>
        <dbReference type="ARBA" id="ARBA00005904"/>
    </source>
</evidence>
<keyword evidence="3" id="KW-0539">Nucleus</keyword>
<feature type="coiled-coil region" evidence="4">
    <location>
        <begin position="251"/>
        <end position="292"/>
    </location>
</feature>
<evidence type="ECO:0000313" key="9">
    <source>
        <dbReference type="Proteomes" id="UP000646827"/>
    </source>
</evidence>
<feature type="compositionally biased region" description="Basic and acidic residues" evidence="5">
    <location>
        <begin position="184"/>
        <end position="201"/>
    </location>
</feature>
<dbReference type="PANTHER" id="PTHR14369:SF0">
    <property type="entry name" value="SURFEIT LOCUS PROTEIN 6"/>
    <property type="match status" value="1"/>
</dbReference>
<comment type="similarity">
    <text evidence="2">Belongs to the SURF6 family.</text>
</comment>
<feature type="non-terminal residue" evidence="8">
    <location>
        <position position="1"/>
    </location>
</feature>
<feature type="region of interest" description="Disordered" evidence="5">
    <location>
        <begin position="317"/>
        <end position="402"/>
    </location>
</feature>
<evidence type="ECO:0000259" key="7">
    <source>
        <dbReference type="Pfam" id="PF15459"/>
    </source>
</evidence>
<comment type="caution">
    <text evidence="8">The sequence shown here is derived from an EMBL/GenBank/DDBJ whole genome shotgun (WGS) entry which is preliminary data.</text>
</comment>
<dbReference type="InterPro" id="IPR029188">
    <property type="entry name" value="Rrp14_N"/>
</dbReference>
<dbReference type="GO" id="GO:0003723">
    <property type="term" value="F:RNA binding"/>
    <property type="evidence" value="ECO:0007669"/>
    <property type="project" value="TreeGrafter"/>
</dbReference>
<reference evidence="8 9" key="1">
    <citation type="submission" date="2020-12" db="EMBL/GenBank/DDBJ databases">
        <title>Metabolic potential, ecology and presence of endohyphal bacteria is reflected in genomic diversity of Mucoromycotina.</title>
        <authorList>
            <person name="Muszewska A."/>
            <person name="Okrasinska A."/>
            <person name="Steczkiewicz K."/>
            <person name="Drgas O."/>
            <person name="Orlowska M."/>
            <person name="Perlinska-Lenart U."/>
            <person name="Aleksandrzak-Piekarczyk T."/>
            <person name="Szatraj K."/>
            <person name="Zielenkiewicz U."/>
            <person name="Pilsyk S."/>
            <person name="Malc E."/>
            <person name="Mieczkowski P."/>
            <person name="Kruszewska J.S."/>
            <person name="Biernat P."/>
            <person name="Pawlowska J."/>
        </authorList>
    </citation>
    <scope>NUCLEOTIDE SEQUENCE [LARGE SCALE GENOMIC DNA]</scope>
    <source>
        <strain evidence="8 9">CBS 142.35</strain>
    </source>
</reference>
<protein>
    <recommendedName>
        <fullName evidence="10">Ribosomal RNA-processing protein 14/surfeit locus protein 6 C-terminal domain-containing protein</fullName>
    </recommendedName>
</protein>
<dbReference type="InterPro" id="IPR029190">
    <property type="entry name" value="Rrp14/SURF6_C"/>
</dbReference>
<evidence type="ECO:0000256" key="5">
    <source>
        <dbReference type="SAM" id="MobiDB-lite"/>
    </source>
</evidence>
<evidence type="ECO:0000259" key="6">
    <source>
        <dbReference type="Pfam" id="PF04935"/>
    </source>
</evidence>
<accession>A0A8H7RWH4</accession>
<evidence type="ECO:0000313" key="8">
    <source>
        <dbReference type="EMBL" id="KAG2218426.1"/>
    </source>
</evidence>
<sequence>ERMAQHEKLFNDMLHLIPAKYYIAQKQEFNNSPYMHNKRKLKAPKQEIKERSKKARKAKLDPENEKSIAELQSEQAEQAAKEKEEKEQNNNDDDDDEDASVDEAAVDDDEDDNNDVDDNDDATSSSSINMTKGDFSGLNGDKPEIVLPTGPSKPMVRSDITDLHTRLQQRIAEMRQNRNAPKAKSREEILKQRAKKREDRKKAHQKQKEKKTSQGPAEELVKMDNQSTKRSAADSVKMDGDLYFGKVAIGEEKKKKGAVDAKQQLKKLESQKEKLDQLRKEDKQKALELEEKEQWEKALALASGEKIKDDTKLLKKTIKSKEQQKKKSAGEWQKRLEKVKMEEKNKIKKREENIRNHTKAKKSGENRKKKGGKGNDGKKKKARHGFEGAAFGYGGKVSKSKK</sequence>
<dbReference type="EMBL" id="JAEPRB010000230">
    <property type="protein sequence ID" value="KAG2218426.1"/>
    <property type="molecule type" value="Genomic_DNA"/>
</dbReference>
<organism evidence="8 9">
    <name type="scientific">Circinella minor</name>
    <dbReference type="NCBI Taxonomy" id="1195481"/>
    <lineage>
        <taxon>Eukaryota</taxon>
        <taxon>Fungi</taxon>
        <taxon>Fungi incertae sedis</taxon>
        <taxon>Mucoromycota</taxon>
        <taxon>Mucoromycotina</taxon>
        <taxon>Mucoromycetes</taxon>
        <taxon>Mucorales</taxon>
        <taxon>Lichtheimiaceae</taxon>
        <taxon>Circinella</taxon>
    </lineage>
</organism>
<feature type="compositionally biased region" description="Basic and acidic residues" evidence="5">
    <location>
        <begin position="317"/>
        <end position="355"/>
    </location>
</feature>
<gene>
    <name evidence="8" type="ORF">INT45_013170</name>
</gene>